<dbReference type="Proteomes" id="UP000001400">
    <property type="component" value="Chromosome"/>
</dbReference>
<keyword evidence="2" id="KW-0479">Metal-binding</keyword>
<gene>
    <name evidence="5" type="ordered locus">Aboo_0514</name>
</gene>
<dbReference type="RefSeq" id="WP_008082578.1">
    <property type="nucleotide sequence ID" value="NC_013926.1"/>
</dbReference>
<dbReference type="STRING" id="439481.Aboo_0514"/>
<dbReference type="SUPFAM" id="SSF102114">
    <property type="entry name" value="Radical SAM enzymes"/>
    <property type="match status" value="1"/>
</dbReference>
<dbReference type="EMBL" id="CP001941">
    <property type="protein sequence ID" value="ADD08325.1"/>
    <property type="molecule type" value="Genomic_DNA"/>
</dbReference>
<dbReference type="InterPro" id="IPR013785">
    <property type="entry name" value="Aldolase_TIM"/>
</dbReference>
<dbReference type="Gene3D" id="3.20.20.70">
    <property type="entry name" value="Aldolase class I"/>
    <property type="match status" value="1"/>
</dbReference>
<keyword evidence="4" id="KW-0411">Iron-sulfur</keyword>
<name>B5IA40_ACIB4</name>
<dbReference type="HOGENOM" id="CLU_078147_2_1_2"/>
<dbReference type="GO" id="GO:0003824">
    <property type="term" value="F:catalytic activity"/>
    <property type="evidence" value="ECO:0007669"/>
    <property type="project" value="InterPro"/>
</dbReference>
<dbReference type="InterPro" id="IPR012840">
    <property type="entry name" value="NrdG2"/>
</dbReference>
<dbReference type="GeneID" id="8827459"/>
<dbReference type="AlphaFoldDB" id="B5IA40"/>
<dbReference type="InterPro" id="IPR007197">
    <property type="entry name" value="rSAM"/>
</dbReference>
<proteinExistence type="predicted"/>
<dbReference type="NCBIfam" id="TIGR02495">
    <property type="entry name" value="NrdG2"/>
    <property type="match status" value="1"/>
</dbReference>
<dbReference type="OrthoDB" id="371936at2157"/>
<protein>
    <submittedName>
        <fullName evidence="5">Anaerobic ribonucleoside-triphosphate reductase activating protein</fullName>
    </submittedName>
</protein>
<dbReference type="GO" id="GO:0051536">
    <property type="term" value="F:iron-sulfur cluster binding"/>
    <property type="evidence" value="ECO:0007669"/>
    <property type="project" value="UniProtKB-KW"/>
</dbReference>
<dbReference type="InterPro" id="IPR050377">
    <property type="entry name" value="Radical_SAM_PqqE_MftC-like"/>
</dbReference>
<dbReference type="CDD" id="cd01335">
    <property type="entry name" value="Radical_SAM"/>
    <property type="match status" value="1"/>
</dbReference>
<dbReference type="SFLD" id="SFLDG01094">
    <property type="entry name" value="Uncharacterised_Radical_SAM_Su"/>
    <property type="match status" value="1"/>
</dbReference>
<dbReference type="InterPro" id="IPR006638">
    <property type="entry name" value="Elp3/MiaA/NifB-like_rSAM"/>
</dbReference>
<dbReference type="KEGG" id="abi:Aboo_0514"/>
<dbReference type="PANTHER" id="PTHR11228">
    <property type="entry name" value="RADICAL SAM DOMAIN PROTEIN"/>
    <property type="match status" value="1"/>
</dbReference>
<dbReference type="SFLD" id="SFLDS00029">
    <property type="entry name" value="Radical_SAM"/>
    <property type="match status" value="2"/>
</dbReference>
<evidence type="ECO:0000313" key="5">
    <source>
        <dbReference type="EMBL" id="ADD08325.1"/>
    </source>
</evidence>
<dbReference type="Pfam" id="PF04055">
    <property type="entry name" value="Radical_SAM"/>
    <property type="match status" value="1"/>
</dbReference>
<dbReference type="InterPro" id="IPR058240">
    <property type="entry name" value="rSAM_sf"/>
</dbReference>
<organism evidence="5 6">
    <name type="scientific">Aciduliprofundum boonei (strain DSM 19572 / T469)</name>
    <dbReference type="NCBI Taxonomy" id="439481"/>
    <lineage>
        <taxon>Archaea</taxon>
        <taxon>Methanobacteriati</taxon>
        <taxon>Thermoplasmatota</taxon>
        <taxon>DHVE2 group</taxon>
        <taxon>Candidatus Aciduliprofundum</taxon>
    </lineage>
</organism>
<keyword evidence="1" id="KW-0949">S-adenosyl-L-methionine</keyword>
<keyword evidence="3" id="KW-0408">Iron</keyword>
<dbReference type="GO" id="GO:0046872">
    <property type="term" value="F:metal ion binding"/>
    <property type="evidence" value="ECO:0007669"/>
    <property type="project" value="UniProtKB-KW"/>
</dbReference>
<dbReference type="SFLD" id="SFLDG01067">
    <property type="entry name" value="SPASM/twitch_domain_containing"/>
    <property type="match status" value="1"/>
</dbReference>
<evidence type="ECO:0000313" key="6">
    <source>
        <dbReference type="Proteomes" id="UP000001400"/>
    </source>
</evidence>
<dbReference type="eggNOG" id="arCOG00952">
    <property type="taxonomic scope" value="Archaea"/>
</dbReference>
<sequence>MLIAGYIPESFVDWRGKMVATVFTYGCNFRCPFCHNYTLVTEPPTALLSEDNVIEEIKGLKGWIDGICITGGEPTIHKDLKDFVKKLSEIAPVKLDTNGTEPSTLIEVIPYISYVAMDIKAPKYRYNEFAGVSVNMEKIEESIDIIKKYSRDYEFRTTAVPLLNEEDFEEIALWLSGAKRYVIQQFSSQGGTLNKEFENLSPHEPQKLHQICERIKDNFDECLIANL</sequence>
<evidence type="ECO:0000256" key="2">
    <source>
        <dbReference type="ARBA" id="ARBA00022723"/>
    </source>
</evidence>
<evidence type="ECO:0000256" key="3">
    <source>
        <dbReference type="ARBA" id="ARBA00023004"/>
    </source>
</evidence>
<dbReference type="PROSITE" id="PS51918">
    <property type="entry name" value="RADICAL_SAM"/>
    <property type="match status" value="1"/>
</dbReference>
<dbReference type="SMART" id="SM00729">
    <property type="entry name" value="Elp3"/>
    <property type="match status" value="1"/>
</dbReference>
<accession>B5IA40</accession>
<dbReference type="PANTHER" id="PTHR11228:SF27">
    <property type="entry name" value="GLYCYL-RADICAL ENZYME ACTIVATING ENZYME MJ1227-RELATED"/>
    <property type="match status" value="1"/>
</dbReference>
<reference evidence="5" key="1">
    <citation type="submission" date="2010-02" db="EMBL/GenBank/DDBJ databases">
        <title>Complete sequence of Aciduliprofundum boonei T469.</title>
        <authorList>
            <consortium name="US DOE Joint Genome Institute"/>
            <person name="Lucas S."/>
            <person name="Copeland A."/>
            <person name="Lapidus A."/>
            <person name="Cheng J.-F."/>
            <person name="Bruce D."/>
            <person name="Goodwin L."/>
            <person name="Pitluck S."/>
            <person name="Saunders E."/>
            <person name="Detter J.C."/>
            <person name="Han C."/>
            <person name="Tapia R."/>
            <person name="Land M."/>
            <person name="Hauser L."/>
            <person name="Kyrpides N."/>
            <person name="Mikhailova N."/>
            <person name="Flores G."/>
            <person name="Reysenbach A.-L."/>
            <person name="Woyke T."/>
        </authorList>
    </citation>
    <scope>NUCLEOTIDE SEQUENCE</scope>
    <source>
        <strain evidence="5">T469</strain>
    </source>
</reference>
<keyword evidence="6" id="KW-1185">Reference proteome</keyword>
<evidence type="ECO:0000256" key="1">
    <source>
        <dbReference type="ARBA" id="ARBA00022691"/>
    </source>
</evidence>
<evidence type="ECO:0000256" key="4">
    <source>
        <dbReference type="ARBA" id="ARBA00023014"/>
    </source>
</evidence>